<dbReference type="Gene3D" id="1.10.287.4070">
    <property type="match status" value="1"/>
</dbReference>
<evidence type="ECO:0000256" key="1">
    <source>
        <dbReference type="ARBA" id="ARBA00004123"/>
    </source>
</evidence>
<comment type="caution">
    <text evidence="14">The sequence shown here is derived from an EMBL/GenBank/DDBJ whole genome shotgun (WGS) entry which is preliminary data.</text>
</comment>
<keyword evidence="7" id="KW-0508">mRNA splicing</keyword>
<feature type="region of interest" description="Disordered" evidence="12">
    <location>
        <begin position="340"/>
        <end position="364"/>
    </location>
</feature>
<keyword evidence="8" id="KW-0539">Nucleus</keyword>
<dbReference type="PROSITE" id="PS51358">
    <property type="entry name" value="NOP"/>
    <property type="match status" value="1"/>
</dbReference>
<comment type="similarity">
    <text evidence="2">Belongs to the PRP31 family.</text>
</comment>
<reference evidence="14 15" key="1">
    <citation type="journal article" date="2023" name="BMC Biol.">
        <title>The compact genome of the sponge Oopsacas minuta (Hexactinellida) is lacking key metazoan core genes.</title>
        <authorList>
            <person name="Santini S."/>
            <person name="Schenkelaars Q."/>
            <person name="Jourda C."/>
            <person name="Duchesne M."/>
            <person name="Belahbib H."/>
            <person name="Rocher C."/>
            <person name="Selva M."/>
            <person name="Riesgo A."/>
            <person name="Vervoort M."/>
            <person name="Leys S.P."/>
            <person name="Kodjabachian L."/>
            <person name="Le Bivic A."/>
            <person name="Borchiellini C."/>
            <person name="Claverie J.M."/>
            <person name="Renard E."/>
        </authorList>
    </citation>
    <scope>NUCLEOTIDE SEQUENCE [LARGE SCALE GENOMIC DNA]</scope>
    <source>
        <strain evidence="14">SPO-2</strain>
    </source>
</reference>
<dbReference type="EMBL" id="JAKMXF010000022">
    <property type="protein sequence ID" value="KAI6660995.1"/>
    <property type="molecule type" value="Genomic_DNA"/>
</dbReference>
<feature type="compositionally biased region" description="Acidic residues" evidence="12">
    <location>
        <begin position="7"/>
        <end position="17"/>
    </location>
</feature>
<evidence type="ECO:0000256" key="5">
    <source>
        <dbReference type="ARBA" id="ARBA00022728"/>
    </source>
</evidence>
<dbReference type="GO" id="GO:0000244">
    <property type="term" value="P:spliceosomal tri-snRNP complex assembly"/>
    <property type="evidence" value="ECO:0007669"/>
    <property type="project" value="InterPro"/>
</dbReference>
<name>A0AAV7KJ91_9METZ</name>
<dbReference type="InterPro" id="IPR027105">
    <property type="entry name" value="Prp31"/>
</dbReference>
<evidence type="ECO:0000313" key="15">
    <source>
        <dbReference type="Proteomes" id="UP001165289"/>
    </source>
</evidence>
<dbReference type="InterPro" id="IPR012976">
    <property type="entry name" value="NOSIC"/>
</dbReference>
<dbReference type="SUPFAM" id="SSF89124">
    <property type="entry name" value="Nop domain"/>
    <property type="match status" value="1"/>
</dbReference>
<evidence type="ECO:0000256" key="4">
    <source>
        <dbReference type="ARBA" id="ARBA00022664"/>
    </source>
</evidence>
<dbReference type="InterPro" id="IPR042239">
    <property type="entry name" value="Nop_C"/>
</dbReference>
<dbReference type="GO" id="GO:0071011">
    <property type="term" value="C:precatalytic spliceosome"/>
    <property type="evidence" value="ECO:0007669"/>
    <property type="project" value="TreeGrafter"/>
</dbReference>
<evidence type="ECO:0000256" key="6">
    <source>
        <dbReference type="ARBA" id="ARBA00022884"/>
    </source>
</evidence>
<dbReference type="Pfam" id="PF09785">
    <property type="entry name" value="Prp31_C"/>
    <property type="match status" value="1"/>
</dbReference>
<dbReference type="Gene3D" id="1.10.246.90">
    <property type="entry name" value="Nop domain"/>
    <property type="match status" value="1"/>
</dbReference>
<protein>
    <recommendedName>
        <fullName evidence="3">U4/U6 small nuclear ribonucleoprotein Prp31</fullName>
    </recommendedName>
    <alternativeName>
        <fullName evidence="10">Pre-mRNA-processing factor 31</fullName>
    </alternativeName>
</protein>
<dbReference type="FunFam" id="1.10.246.90:FF:000002">
    <property type="entry name" value="U4/U6 small nuclear ribonucleoprotein Prp31"/>
    <property type="match status" value="1"/>
</dbReference>
<keyword evidence="4" id="KW-0507">mRNA processing</keyword>
<dbReference type="GO" id="GO:0046540">
    <property type="term" value="C:U4/U6 x U5 tri-snRNP complex"/>
    <property type="evidence" value="ECO:0007669"/>
    <property type="project" value="InterPro"/>
</dbReference>
<keyword evidence="9" id="KW-0687">Ribonucleoprotein</keyword>
<keyword evidence="6" id="KW-0694">RNA-binding</keyword>
<comment type="subcellular location">
    <subcellularLocation>
        <location evidence="1">Nucleus</location>
    </subcellularLocation>
</comment>
<dbReference type="Pfam" id="PF01798">
    <property type="entry name" value="Nop"/>
    <property type="match status" value="1"/>
</dbReference>
<dbReference type="SMART" id="SM00931">
    <property type="entry name" value="NOSIC"/>
    <property type="match status" value="1"/>
</dbReference>
<evidence type="ECO:0000256" key="7">
    <source>
        <dbReference type="ARBA" id="ARBA00023187"/>
    </source>
</evidence>
<dbReference type="PANTHER" id="PTHR13904">
    <property type="entry name" value="PRE-MRNA SPLICING FACTOR PRP31"/>
    <property type="match status" value="1"/>
</dbReference>
<dbReference type="InterPro" id="IPR019175">
    <property type="entry name" value="Prp31_C"/>
</dbReference>
<keyword evidence="5" id="KW-0747">Spliceosome</keyword>
<evidence type="ECO:0000313" key="14">
    <source>
        <dbReference type="EMBL" id="KAI6660995.1"/>
    </source>
</evidence>
<comment type="function">
    <text evidence="11">Involved in pre-mRNA splicing as component of the spliceosome. Required for the assembly of the U4/U5/U6 tri-snRNP complex, one of the building blocks of the spliceosome.</text>
</comment>
<evidence type="ECO:0000256" key="12">
    <source>
        <dbReference type="SAM" id="MobiDB-lite"/>
    </source>
</evidence>
<accession>A0AAV7KJ91</accession>
<evidence type="ECO:0000256" key="2">
    <source>
        <dbReference type="ARBA" id="ARBA00005572"/>
    </source>
</evidence>
<feature type="region of interest" description="Disordered" evidence="12">
    <location>
        <begin position="1"/>
        <end position="30"/>
    </location>
</feature>
<dbReference type="AlphaFoldDB" id="A0AAV7KJ91"/>
<dbReference type="PANTHER" id="PTHR13904:SF0">
    <property type="entry name" value="U4_U6 SMALL NUCLEAR RIBONUCLEOPROTEIN PRP31"/>
    <property type="match status" value="1"/>
</dbReference>
<keyword evidence="15" id="KW-1185">Reference proteome</keyword>
<dbReference type="Proteomes" id="UP001165289">
    <property type="component" value="Unassembled WGS sequence"/>
</dbReference>
<dbReference type="FunFam" id="1.10.287.4070:FF:000003">
    <property type="entry name" value="U4/U6 small nuclear ribonucleoprotein PRP31"/>
    <property type="match status" value="1"/>
</dbReference>
<sequence length="506" mass="56147">MSLAEELLNDLDEDELSPSELPDNDITPLNENESTLKDLQLQFGQKDKSNTVQYIARVAHSDRLKLILSSIEHQYMNQERTVEDILASSGGLSSDSPQYKLIVDCNAILVEIDNEINMVHRLVRDLYSLRFPELEQLVHKSIDYMRTVERLRNHLEVTKTDLSEILAPATIMIVSVAASTTQGKPLSDSELDNVLEACATAEELTDSYRLILEFVESYMNLIAPNLSSIIGPSIAAKLVGVAGGLHPLAKMPACNVQLLGAQKKVLAGFSVTSVLPHSGFLYFSELVQSVSDDVKMKAVRIIAAKCTIAARLDTFHACPTGEEGQGILAEVRKKIDKLQEPAPVKNIKPLPKPDDAPRKKRGGKRIRRLKEKHALTEVRKQSNRIVFGQIEEDVYQTDLGFGVGTLGRKENTGRVRGPAVTSRNQITISKKLQKEIQRQQQIYSGGRSTVRQVSGTTSSIAFTPIQGIEIYNPNSAEKKQGETGRYFSTETEFSFLKPRPVSKHTK</sequence>
<evidence type="ECO:0000256" key="8">
    <source>
        <dbReference type="ARBA" id="ARBA00023242"/>
    </source>
</evidence>
<evidence type="ECO:0000256" key="3">
    <source>
        <dbReference type="ARBA" id="ARBA00013538"/>
    </source>
</evidence>
<gene>
    <name evidence="14" type="ORF">LOD99_13718</name>
</gene>
<organism evidence="14 15">
    <name type="scientific">Oopsacas minuta</name>
    <dbReference type="NCBI Taxonomy" id="111878"/>
    <lineage>
        <taxon>Eukaryota</taxon>
        <taxon>Metazoa</taxon>
        <taxon>Porifera</taxon>
        <taxon>Hexactinellida</taxon>
        <taxon>Hexasterophora</taxon>
        <taxon>Lyssacinosida</taxon>
        <taxon>Leucopsacidae</taxon>
        <taxon>Oopsacas</taxon>
    </lineage>
</organism>
<dbReference type="InterPro" id="IPR002687">
    <property type="entry name" value="Nop_dom"/>
</dbReference>
<evidence type="ECO:0000256" key="11">
    <source>
        <dbReference type="ARBA" id="ARBA00045397"/>
    </source>
</evidence>
<evidence type="ECO:0000256" key="10">
    <source>
        <dbReference type="ARBA" id="ARBA00030766"/>
    </source>
</evidence>
<feature type="domain" description="Nop" evidence="13">
    <location>
        <begin position="222"/>
        <end position="340"/>
    </location>
</feature>
<dbReference type="GO" id="GO:0005687">
    <property type="term" value="C:U4 snRNP"/>
    <property type="evidence" value="ECO:0007669"/>
    <property type="project" value="TreeGrafter"/>
</dbReference>
<evidence type="ECO:0000256" key="9">
    <source>
        <dbReference type="ARBA" id="ARBA00023274"/>
    </source>
</evidence>
<dbReference type="InterPro" id="IPR036070">
    <property type="entry name" value="Nop_dom_sf"/>
</dbReference>
<proteinExistence type="inferred from homology"/>
<dbReference type="GO" id="GO:0003723">
    <property type="term" value="F:RNA binding"/>
    <property type="evidence" value="ECO:0007669"/>
    <property type="project" value="UniProtKB-KW"/>
</dbReference>
<evidence type="ECO:0000259" key="13">
    <source>
        <dbReference type="PROSITE" id="PS51358"/>
    </source>
</evidence>